<feature type="transmembrane region" description="Helical" evidence="9">
    <location>
        <begin position="65"/>
        <end position="85"/>
    </location>
</feature>
<feature type="transmembrane region" description="Helical" evidence="9">
    <location>
        <begin position="97"/>
        <end position="120"/>
    </location>
</feature>
<feature type="binding site" evidence="9">
    <location>
        <position position="75"/>
    </location>
    <ligand>
        <name>Na(+)</name>
        <dbReference type="ChEBI" id="CHEBI:29101"/>
        <note>structural</note>
    </ligand>
</feature>
<protein>
    <recommendedName>
        <fullName evidence="9">Fluoride-specific ion channel FluC</fullName>
    </recommendedName>
</protein>
<dbReference type="OrthoDB" id="9815830at2"/>
<dbReference type="RefSeq" id="WP_072862251.1">
    <property type="nucleotide sequence ID" value="NZ_FQUI01000001.1"/>
</dbReference>
<comment type="subcellular location">
    <subcellularLocation>
        <location evidence="1 9">Cell membrane</location>
        <topology evidence="1 9">Multi-pass membrane protein</topology>
    </subcellularLocation>
</comment>
<dbReference type="STRING" id="1122195.SAMN02745164_00081"/>
<evidence type="ECO:0000313" key="11">
    <source>
        <dbReference type="Proteomes" id="UP000184334"/>
    </source>
</evidence>
<keyword evidence="4 9" id="KW-1133">Transmembrane helix</keyword>
<keyword evidence="9" id="KW-0479">Metal-binding</keyword>
<keyword evidence="2 9" id="KW-1003">Cell membrane</keyword>
<dbReference type="EMBL" id="FQUI01000001">
    <property type="protein sequence ID" value="SHE27776.1"/>
    <property type="molecule type" value="Genomic_DNA"/>
</dbReference>
<keyword evidence="3 9" id="KW-0812">Transmembrane</keyword>
<proteinExistence type="inferred from homology"/>
<evidence type="ECO:0000256" key="5">
    <source>
        <dbReference type="ARBA" id="ARBA00023136"/>
    </source>
</evidence>
<keyword evidence="9" id="KW-0813">Transport</keyword>
<organism evidence="10 11">
    <name type="scientific">Marinitoga hydrogenitolerans (strain DSM 16785 / JCM 12826 / AT1271)</name>
    <dbReference type="NCBI Taxonomy" id="1122195"/>
    <lineage>
        <taxon>Bacteria</taxon>
        <taxon>Thermotogati</taxon>
        <taxon>Thermotogota</taxon>
        <taxon>Thermotogae</taxon>
        <taxon>Petrotogales</taxon>
        <taxon>Petrotogaceae</taxon>
        <taxon>Marinitoga</taxon>
    </lineage>
</organism>
<sequence>MTLIYIGLGGFLGAISRYLVSKYINTIFALGNMPYGTLLVNISGAFILSFLMSLSMHKLEIPKNFMLFFSTGFIGSYTTFSTFMYETIMLNEESFTLYSFLYLIISIILGLIAAFLGYALGRMGT</sequence>
<dbReference type="GO" id="GO:0140114">
    <property type="term" value="P:cellular detoxification of fluoride"/>
    <property type="evidence" value="ECO:0007669"/>
    <property type="project" value="UniProtKB-UniRule"/>
</dbReference>
<comment type="function">
    <text evidence="9">Fluoride-specific ion channel. Important for reducing fluoride concentration in the cell, thus reducing its toxicity.</text>
</comment>
<dbReference type="GO" id="GO:0062054">
    <property type="term" value="F:fluoride channel activity"/>
    <property type="evidence" value="ECO:0007669"/>
    <property type="project" value="UniProtKB-UniRule"/>
</dbReference>
<comment type="catalytic activity">
    <reaction evidence="8">
        <text>fluoride(in) = fluoride(out)</text>
        <dbReference type="Rhea" id="RHEA:76159"/>
        <dbReference type="ChEBI" id="CHEBI:17051"/>
    </reaction>
    <physiologicalReaction direction="left-to-right" evidence="8">
        <dbReference type="Rhea" id="RHEA:76160"/>
    </physiologicalReaction>
</comment>
<dbReference type="PANTHER" id="PTHR28259:SF1">
    <property type="entry name" value="FLUORIDE EXPORT PROTEIN 1-RELATED"/>
    <property type="match status" value="1"/>
</dbReference>
<evidence type="ECO:0000256" key="6">
    <source>
        <dbReference type="ARBA" id="ARBA00023303"/>
    </source>
</evidence>
<dbReference type="Pfam" id="PF02537">
    <property type="entry name" value="CRCB"/>
    <property type="match status" value="1"/>
</dbReference>
<evidence type="ECO:0000256" key="7">
    <source>
        <dbReference type="ARBA" id="ARBA00035120"/>
    </source>
</evidence>
<comment type="activity regulation">
    <text evidence="9">Na(+) is not transported, but it plays an essential structural role and its presence is essential for fluoride channel function.</text>
</comment>
<evidence type="ECO:0000313" key="10">
    <source>
        <dbReference type="EMBL" id="SHE27776.1"/>
    </source>
</evidence>
<evidence type="ECO:0000256" key="3">
    <source>
        <dbReference type="ARBA" id="ARBA00022692"/>
    </source>
</evidence>
<name>A0A1M4S6E0_MARH1</name>
<evidence type="ECO:0000256" key="4">
    <source>
        <dbReference type="ARBA" id="ARBA00022989"/>
    </source>
</evidence>
<comment type="similarity">
    <text evidence="7 9">Belongs to the fluoride channel Fluc/FEX (TC 1.A.43) family.</text>
</comment>
<dbReference type="InterPro" id="IPR003691">
    <property type="entry name" value="FluC"/>
</dbReference>
<dbReference type="Proteomes" id="UP000184334">
    <property type="component" value="Unassembled WGS sequence"/>
</dbReference>
<keyword evidence="9" id="KW-0406">Ion transport</keyword>
<dbReference type="NCBIfam" id="TIGR00494">
    <property type="entry name" value="crcB"/>
    <property type="match status" value="1"/>
</dbReference>
<evidence type="ECO:0000256" key="2">
    <source>
        <dbReference type="ARBA" id="ARBA00022475"/>
    </source>
</evidence>
<keyword evidence="5 9" id="KW-0472">Membrane</keyword>
<comment type="caution">
    <text evidence="10">The sequence shown here is derived from an EMBL/GenBank/DDBJ whole genome shotgun (WGS) entry which is preliminary data.</text>
</comment>
<keyword evidence="11" id="KW-1185">Reference proteome</keyword>
<evidence type="ECO:0000256" key="9">
    <source>
        <dbReference type="HAMAP-Rule" id="MF_00454"/>
    </source>
</evidence>
<keyword evidence="6 9" id="KW-0407">Ion channel</keyword>
<evidence type="ECO:0000256" key="1">
    <source>
        <dbReference type="ARBA" id="ARBA00004651"/>
    </source>
</evidence>
<reference evidence="10" key="1">
    <citation type="submission" date="2016-11" db="EMBL/GenBank/DDBJ databases">
        <authorList>
            <person name="Varghese N."/>
            <person name="Submissions S."/>
        </authorList>
    </citation>
    <scope>NUCLEOTIDE SEQUENCE [LARGE SCALE GENOMIC DNA]</scope>
    <source>
        <strain evidence="10">DSM 16785</strain>
    </source>
</reference>
<accession>A0A1M4S6E0</accession>
<feature type="binding site" evidence="9">
    <location>
        <position position="78"/>
    </location>
    <ligand>
        <name>Na(+)</name>
        <dbReference type="ChEBI" id="CHEBI:29101"/>
        <note>structural</note>
    </ligand>
</feature>
<gene>
    <name evidence="9" type="primary">fluC</name>
    <name evidence="9" type="synonym">crcB</name>
    <name evidence="10" type="ORF">SAMN02745164_00081</name>
</gene>
<evidence type="ECO:0000256" key="8">
    <source>
        <dbReference type="ARBA" id="ARBA00035585"/>
    </source>
</evidence>
<dbReference type="PANTHER" id="PTHR28259">
    <property type="entry name" value="FLUORIDE EXPORT PROTEIN 1-RELATED"/>
    <property type="match status" value="1"/>
</dbReference>
<keyword evidence="9" id="KW-0915">Sodium</keyword>
<dbReference type="GO" id="GO:0005886">
    <property type="term" value="C:plasma membrane"/>
    <property type="evidence" value="ECO:0007669"/>
    <property type="project" value="UniProtKB-SubCell"/>
</dbReference>
<feature type="transmembrane region" description="Helical" evidence="9">
    <location>
        <begin position="33"/>
        <end position="53"/>
    </location>
</feature>
<dbReference type="GO" id="GO:0046872">
    <property type="term" value="F:metal ion binding"/>
    <property type="evidence" value="ECO:0007669"/>
    <property type="project" value="UniProtKB-KW"/>
</dbReference>
<dbReference type="AlphaFoldDB" id="A0A1M4S6E0"/>
<dbReference type="HAMAP" id="MF_00454">
    <property type="entry name" value="FluC"/>
    <property type="match status" value="1"/>
</dbReference>